<evidence type="ECO:0000313" key="2">
    <source>
        <dbReference type="EMBL" id="BAX53665.1"/>
    </source>
</evidence>
<keyword evidence="1" id="KW-0812">Transmembrane</keyword>
<dbReference type="Proteomes" id="UP000218676">
    <property type="component" value="Chromosome 1"/>
</dbReference>
<evidence type="ECO:0000256" key="1">
    <source>
        <dbReference type="SAM" id="Phobius"/>
    </source>
</evidence>
<sequence length="120" mass="13744">MSNGRLSVKKRISAGYGMRGNLDISESLLMYLGNGTQKHSINSNVFFCRLLFLFIAQMILRCIQAIYQEKIKFILLKIFKPSRLTNLSTESVDNTDAIQIKNIKIKYINQSQLLLIIKNS</sequence>
<accession>A0AAD1CG79</accession>
<organism evidence="2 3">
    <name type="scientific">Photobacterium damsela subsp. piscicida</name>
    <name type="common">Pasteurella piscicida</name>
    <dbReference type="NCBI Taxonomy" id="38294"/>
    <lineage>
        <taxon>Bacteria</taxon>
        <taxon>Pseudomonadati</taxon>
        <taxon>Pseudomonadota</taxon>
        <taxon>Gammaproteobacteria</taxon>
        <taxon>Vibrionales</taxon>
        <taxon>Vibrionaceae</taxon>
        <taxon>Photobacterium</taxon>
    </lineage>
</organism>
<reference evidence="3" key="1">
    <citation type="submission" date="2017-05" db="EMBL/GenBank/DDBJ databases">
        <title>Whole genome sequence of fish pathogenic bacteria, Photobacterium damselae subsp. piscicida, strain 91-197, isolated from hybrid striped bass (Morone sp.) in USA.</title>
        <authorList>
            <person name="Teru Y."/>
            <person name="Hikima J."/>
            <person name="Kono T."/>
            <person name="Sakai M."/>
            <person name="Takano T."/>
            <person name="Hawke J.P."/>
            <person name="Takeyama H."/>
            <person name="Aoki T."/>
        </authorList>
    </citation>
    <scope>NUCLEOTIDE SEQUENCE [LARGE SCALE GENOMIC DNA]</scope>
    <source>
        <strain evidence="3">91-197</strain>
    </source>
</reference>
<dbReference type="EMBL" id="AP018045">
    <property type="protein sequence ID" value="BAX53665.1"/>
    <property type="molecule type" value="Genomic_DNA"/>
</dbReference>
<gene>
    <name evidence="2" type="ORF">PDPUS_1_02291</name>
</gene>
<keyword evidence="1" id="KW-1133">Transmembrane helix</keyword>
<feature type="transmembrane region" description="Helical" evidence="1">
    <location>
        <begin position="46"/>
        <end position="67"/>
    </location>
</feature>
<evidence type="ECO:0000313" key="3">
    <source>
        <dbReference type="Proteomes" id="UP000218676"/>
    </source>
</evidence>
<keyword evidence="1" id="KW-0472">Membrane</keyword>
<protein>
    <submittedName>
        <fullName evidence="2">Uncharacterized protein</fullName>
    </submittedName>
</protein>
<name>A0AAD1CG79_PHODP</name>
<dbReference type="AlphaFoldDB" id="A0AAD1CG79"/>
<proteinExistence type="predicted"/>